<dbReference type="InterPro" id="IPR029063">
    <property type="entry name" value="SAM-dependent_MTases_sf"/>
</dbReference>
<dbReference type="Gene3D" id="3.40.50.150">
    <property type="entry name" value="Vaccinia Virus protein VP39"/>
    <property type="match status" value="1"/>
</dbReference>
<gene>
    <name evidence="2" type="ORF">CERZMDRAFT_96043</name>
</gene>
<dbReference type="SUPFAM" id="SSF53335">
    <property type="entry name" value="S-adenosyl-L-methionine-dependent methyltransferases"/>
    <property type="match status" value="1"/>
</dbReference>
<organism evidence="2 3">
    <name type="scientific">Cercospora zeae-maydis SCOH1-5</name>
    <dbReference type="NCBI Taxonomy" id="717836"/>
    <lineage>
        <taxon>Eukaryota</taxon>
        <taxon>Fungi</taxon>
        <taxon>Dikarya</taxon>
        <taxon>Ascomycota</taxon>
        <taxon>Pezizomycotina</taxon>
        <taxon>Dothideomycetes</taxon>
        <taxon>Dothideomycetidae</taxon>
        <taxon>Mycosphaerellales</taxon>
        <taxon>Mycosphaerellaceae</taxon>
        <taxon>Cercospora</taxon>
    </lineage>
</organism>
<feature type="domain" description="Methyltransferase type 11" evidence="1">
    <location>
        <begin position="74"/>
        <end position="155"/>
    </location>
</feature>
<reference evidence="2" key="1">
    <citation type="journal article" date="2020" name="Stud. Mycol.">
        <title>101 Dothideomycetes genomes: a test case for predicting lifestyles and emergence of pathogens.</title>
        <authorList>
            <person name="Haridas S."/>
            <person name="Albert R."/>
            <person name="Binder M."/>
            <person name="Bloem J."/>
            <person name="Labutti K."/>
            <person name="Salamov A."/>
            <person name="Andreopoulos B."/>
            <person name="Baker S."/>
            <person name="Barry K."/>
            <person name="Bills G."/>
            <person name="Bluhm B."/>
            <person name="Cannon C."/>
            <person name="Castanera R."/>
            <person name="Culley D."/>
            <person name="Daum C."/>
            <person name="Ezra D."/>
            <person name="Gonzalez J."/>
            <person name="Henrissat B."/>
            <person name="Kuo A."/>
            <person name="Liang C."/>
            <person name="Lipzen A."/>
            <person name="Lutzoni F."/>
            <person name="Magnuson J."/>
            <person name="Mondo S."/>
            <person name="Nolan M."/>
            <person name="Ohm R."/>
            <person name="Pangilinan J."/>
            <person name="Park H.-J."/>
            <person name="Ramirez L."/>
            <person name="Alfaro M."/>
            <person name="Sun H."/>
            <person name="Tritt A."/>
            <person name="Yoshinaga Y."/>
            <person name="Zwiers L.-H."/>
            <person name="Turgeon B."/>
            <person name="Goodwin S."/>
            <person name="Spatafora J."/>
            <person name="Crous P."/>
            <person name="Grigoriev I."/>
        </authorList>
    </citation>
    <scope>NUCLEOTIDE SEQUENCE</scope>
    <source>
        <strain evidence="2">SCOH1-5</strain>
    </source>
</reference>
<dbReference type="Pfam" id="PF08241">
    <property type="entry name" value="Methyltransf_11"/>
    <property type="match status" value="1"/>
</dbReference>
<dbReference type="EMBL" id="ML992669">
    <property type="protein sequence ID" value="KAF2214017.1"/>
    <property type="molecule type" value="Genomic_DNA"/>
</dbReference>
<accession>A0A6A6FKP7</accession>
<evidence type="ECO:0000313" key="2">
    <source>
        <dbReference type="EMBL" id="KAF2214017.1"/>
    </source>
</evidence>
<keyword evidence="3" id="KW-1185">Reference proteome</keyword>
<evidence type="ECO:0000313" key="3">
    <source>
        <dbReference type="Proteomes" id="UP000799539"/>
    </source>
</evidence>
<dbReference type="Proteomes" id="UP000799539">
    <property type="component" value="Unassembled WGS sequence"/>
</dbReference>
<name>A0A6A6FKP7_9PEZI</name>
<sequence length="290" mass="32238">MANTKELSTTATNASNQIAQINEYLTGPPARELVRTSGVLEHTYKSSIQQSLNILDNASGIGTLIFHALVPNLNNDQIENIIAGDLDENYLSFLHERAKSNVLSSKIEAMKLDQQNPGLESNKFDYIFNNFGVFFAPNDEAVLHETLRMLKPSGTAGFTSWHKISWWDEILLPAMERSLPGAPAIPHPANLFPAKGWMEKEGVRAKLEAAGFSGVSVEIWEFTPDVKAEDFARACAHLVKAVVERAWNKQDREKFGGDRIESAMLEYLNNEFGGKWDGKMKAILALGTRM</sequence>
<protein>
    <recommendedName>
        <fullName evidence="1">Methyltransferase type 11 domain-containing protein</fullName>
    </recommendedName>
</protein>
<dbReference type="InterPro" id="IPR013216">
    <property type="entry name" value="Methyltransf_11"/>
</dbReference>
<dbReference type="AlphaFoldDB" id="A0A6A6FKP7"/>
<dbReference type="OrthoDB" id="2013972at2759"/>
<evidence type="ECO:0000259" key="1">
    <source>
        <dbReference type="Pfam" id="PF08241"/>
    </source>
</evidence>
<proteinExistence type="predicted"/>
<dbReference type="GO" id="GO:0008757">
    <property type="term" value="F:S-adenosylmethionine-dependent methyltransferase activity"/>
    <property type="evidence" value="ECO:0007669"/>
    <property type="project" value="InterPro"/>
</dbReference>